<name>A0AAV5FME9_ELECO</name>
<evidence type="ECO:0000313" key="4">
    <source>
        <dbReference type="EMBL" id="GJN35962.1"/>
    </source>
</evidence>
<reference evidence="4" key="1">
    <citation type="journal article" date="2018" name="DNA Res.">
        <title>Multiple hybrid de novo genome assembly of finger millet, an orphan allotetraploid crop.</title>
        <authorList>
            <person name="Hatakeyama M."/>
            <person name="Aluri S."/>
            <person name="Balachadran M.T."/>
            <person name="Sivarajan S.R."/>
            <person name="Patrignani A."/>
            <person name="Gruter S."/>
            <person name="Poveda L."/>
            <person name="Shimizu-Inatsugi R."/>
            <person name="Baeten J."/>
            <person name="Francoijs K.J."/>
            <person name="Nataraja K.N."/>
            <person name="Reddy Y.A.N."/>
            <person name="Phadnis S."/>
            <person name="Ravikumar R.L."/>
            <person name="Schlapbach R."/>
            <person name="Sreeman S.M."/>
            <person name="Shimizu K.K."/>
        </authorList>
    </citation>
    <scope>NUCLEOTIDE SEQUENCE</scope>
</reference>
<reference evidence="4" key="2">
    <citation type="submission" date="2021-12" db="EMBL/GenBank/DDBJ databases">
        <title>Resequencing data analysis of finger millet.</title>
        <authorList>
            <person name="Hatakeyama M."/>
            <person name="Aluri S."/>
            <person name="Balachadran M.T."/>
            <person name="Sivarajan S.R."/>
            <person name="Poveda L."/>
            <person name="Shimizu-Inatsugi R."/>
            <person name="Schlapbach R."/>
            <person name="Sreeman S.M."/>
            <person name="Shimizu K.K."/>
        </authorList>
    </citation>
    <scope>NUCLEOTIDE SEQUENCE</scope>
</reference>
<dbReference type="InterPro" id="IPR007275">
    <property type="entry name" value="YTH_domain"/>
</dbReference>
<dbReference type="EMBL" id="BQKI01000088">
    <property type="protein sequence ID" value="GJN35962.1"/>
    <property type="molecule type" value="Genomic_DNA"/>
</dbReference>
<dbReference type="Gene3D" id="3.10.590.10">
    <property type="entry name" value="ph1033 like domains"/>
    <property type="match status" value="1"/>
</dbReference>
<evidence type="ECO:0000259" key="3">
    <source>
        <dbReference type="PROSITE" id="PS50882"/>
    </source>
</evidence>
<evidence type="ECO:0000256" key="2">
    <source>
        <dbReference type="SAM" id="MobiDB-lite"/>
    </source>
</evidence>
<dbReference type="PANTHER" id="PTHR12357:SF92">
    <property type="entry name" value="YTH DOMAIN-CONTAINING FAMILY PROTEIN"/>
    <property type="match status" value="1"/>
</dbReference>
<dbReference type="InterPro" id="IPR045168">
    <property type="entry name" value="YTH_prot"/>
</dbReference>
<dbReference type="AlphaFoldDB" id="A0AAV5FME9"/>
<feature type="compositionally biased region" description="Polar residues" evidence="2">
    <location>
        <begin position="1"/>
        <end position="10"/>
    </location>
</feature>
<proteinExistence type="inferred from homology"/>
<gene>
    <name evidence="4" type="primary">gb24782</name>
    <name evidence="4" type="ORF">PR202_gb24782</name>
</gene>
<evidence type="ECO:0000256" key="1">
    <source>
        <dbReference type="RuleBase" id="RU369095"/>
    </source>
</evidence>
<dbReference type="GO" id="GO:1990247">
    <property type="term" value="F:N6-methyladenosine-containing RNA reader activity"/>
    <property type="evidence" value="ECO:0007669"/>
    <property type="project" value="UniProtKB-UniRule"/>
</dbReference>
<dbReference type="Pfam" id="PF04146">
    <property type="entry name" value="YTH"/>
    <property type="match status" value="1"/>
</dbReference>
<keyword evidence="1" id="KW-0694">RNA-binding</keyword>
<evidence type="ECO:0000313" key="5">
    <source>
        <dbReference type="Proteomes" id="UP001054889"/>
    </source>
</evidence>
<dbReference type="Proteomes" id="UP001054889">
    <property type="component" value="Unassembled WGS sequence"/>
</dbReference>
<dbReference type="GO" id="GO:0061157">
    <property type="term" value="P:mRNA destabilization"/>
    <property type="evidence" value="ECO:0007669"/>
    <property type="project" value="TreeGrafter"/>
</dbReference>
<organism evidence="4 5">
    <name type="scientific">Eleusine coracana subsp. coracana</name>
    <dbReference type="NCBI Taxonomy" id="191504"/>
    <lineage>
        <taxon>Eukaryota</taxon>
        <taxon>Viridiplantae</taxon>
        <taxon>Streptophyta</taxon>
        <taxon>Embryophyta</taxon>
        <taxon>Tracheophyta</taxon>
        <taxon>Spermatophyta</taxon>
        <taxon>Magnoliopsida</taxon>
        <taxon>Liliopsida</taxon>
        <taxon>Poales</taxon>
        <taxon>Poaceae</taxon>
        <taxon>PACMAD clade</taxon>
        <taxon>Chloridoideae</taxon>
        <taxon>Cynodonteae</taxon>
        <taxon>Eleusininae</taxon>
        <taxon>Eleusine</taxon>
    </lineage>
</organism>
<dbReference type="PANTHER" id="PTHR12357">
    <property type="entry name" value="YTH YT521-B HOMOLOGY DOMAIN-CONTAINING"/>
    <property type="match status" value="1"/>
</dbReference>
<feature type="region of interest" description="Disordered" evidence="2">
    <location>
        <begin position="80"/>
        <end position="103"/>
    </location>
</feature>
<dbReference type="PROSITE" id="PS50882">
    <property type="entry name" value="YTH"/>
    <property type="match status" value="1"/>
</dbReference>
<feature type="compositionally biased region" description="Polar residues" evidence="2">
    <location>
        <begin position="84"/>
        <end position="103"/>
    </location>
</feature>
<dbReference type="GO" id="GO:0003729">
    <property type="term" value="F:mRNA binding"/>
    <property type="evidence" value="ECO:0007669"/>
    <property type="project" value="UniProtKB-UniRule"/>
</dbReference>
<dbReference type="GO" id="GO:0005737">
    <property type="term" value="C:cytoplasm"/>
    <property type="evidence" value="ECO:0007669"/>
    <property type="project" value="TreeGrafter"/>
</dbReference>
<accession>A0AAV5FME9</accession>
<feature type="domain" description="YTH" evidence="3">
    <location>
        <begin position="154"/>
        <end position="295"/>
    </location>
</feature>
<comment type="similarity">
    <text evidence="1">Belongs to the YTHDF family.</text>
</comment>
<sequence>MKFQNHTVPQKRQLHGTVPWKRQLADRSRLPDKLLRIQQASRRPRHSAVPSVQTSLQANLSYNNHVSSVGSDFYKTSVEKSYPRSKTSSHANRRLSFQNQQNISKPKKPISLMHSELIVKSYTSRLDIGNEKGEIILRTDQYNRDDFKVVYPNAKFFVIKSFSEADVHKSIKYGVWSTSSVGNKKLDSAFREAQVIAASDSTSCPIFLFFSVNQSFCFCGVAEMVGPVDWQKNMDFWCNDKWIGSFPVKWHIIKDVCNSTFQGILLQNNEDKPVTSSYNTQEIHYTTGTTMLKIFKYARADECLLDEFMMLEEEEAKTSQRRRLKLRQAAPQFVPASMHARHSYNTVMPKFPQLMPGSMHAHHTYNPMLPKPPQFMPASMHAHETYNTLLPPRSDSVVMNRITRETNDLTGKLQGLNLDTHQRSCQEFGSVTGIASTTNTHSYGIQAHKNVVKAMTYQAYQPLTSNVKPTSDGEQQCGKKVEITPAENSQVEAATSLSFDAPEEYPNGGKTALVDSASEVSGMISEEQKIFGKPCSLATDSESSQACSKPRAVAVAIGSMLVPITISIE</sequence>
<keyword evidence="5" id="KW-1185">Reference proteome</keyword>
<dbReference type="CDD" id="cd21134">
    <property type="entry name" value="YTH"/>
    <property type="match status" value="1"/>
</dbReference>
<feature type="region of interest" description="Disordered" evidence="2">
    <location>
        <begin position="1"/>
        <end position="22"/>
    </location>
</feature>
<protein>
    <recommendedName>
        <fullName evidence="1">YTH domain-containing family protein</fullName>
    </recommendedName>
</protein>
<comment type="caution">
    <text evidence="4">The sequence shown here is derived from an EMBL/GenBank/DDBJ whole genome shotgun (WGS) entry which is preliminary data.</text>
</comment>
<comment type="function">
    <text evidence="1">Specifically recognizes and binds N6-methyladenosine (m6A)-containing RNAs, and regulates mRNA stability. M6A is a modification present at internal sites of mRNAs and some non-coding RNAs and plays a role in mRNA stability and processing.</text>
</comment>